<proteinExistence type="inferred from homology"/>
<evidence type="ECO:0000256" key="3">
    <source>
        <dbReference type="ARBA" id="ARBA00022679"/>
    </source>
</evidence>
<organism evidence="5 6">
    <name type="scientific">Crassaminicella indica</name>
    <dbReference type="NCBI Taxonomy" id="2855394"/>
    <lineage>
        <taxon>Bacteria</taxon>
        <taxon>Bacillati</taxon>
        <taxon>Bacillota</taxon>
        <taxon>Clostridia</taxon>
        <taxon>Eubacteriales</taxon>
        <taxon>Clostridiaceae</taxon>
        <taxon>Crassaminicella</taxon>
    </lineage>
</organism>
<dbReference type="EC" id="2.4.-.-" evidence="5"/>
<dbReference type="InterPro" id="IPR001173">
    <property type="entry name" value="Glyco_trans_2-like"/>
</dbReference>
<protein>
    <submittedName>
        <fullName evidence="5">Glycosyltransferase</fullName>
        <ecNumber evidence="5">2.4.-.-</ecNumber>
    </submittedName>
</protein>
<dbReference type="InterPro" id="IPR050834">
    <property type="entry name" value="Glycosyltransf_2"/>
</dbReference>
<keyword evidence="2 5" id="KW-0328">Glycosyltransferase</keyword>
<dbReference type="Pfam" id="PF00535">
    <property type="entry name" value="Glycos_transf_2"/>
    <property type="match status" value="1"/>
</dbReference>
<gene>
    <name evidence="5" type="ORF">KVH43_02860</name>
</gene>
<sequence>MKFSVLMSVYYKENPLYLKKAIDSVINQSEKPNEIVLVKDGKLTDELNTIVNEYIQKYCGLFKIVEFKENKGLGIALKEGVKACKYDIIARMDTDDIAVSNRFEKQLKVLRENEDVDIVGSYIEEFEGDIHNILSIRKVPVNDREIKKYAKRRNPFNHMTVMYRKKAVIDAGNYQPSLWNEDYYLWVRMIMNDSKMYNIPECLVYARTGASMFERRGGMKYVQVDIQLQKKFLDMGFISFNKFLSNIILRTSVRIIPNKLRGWVYKNLLRK</sequence>
<evidence type="ECO:0000313" key="6">
    <source>
        <dbReference type="Proteomes" id="UP000886818"/>
    </source>
</evidence>
<evidence type="ECO:0000259" key="4">
    <source>
        <dbReference type="Pfam" id="PF00535"/>
    </source>
</evidence>
<dbReference type="EMBL" id="CP078093">
    <property type="protein sequence ID" value="QXM06678.1"/>
    <property type="molecule type" value="Genomic_DNA"/>
</dbReference>
<dbReference type="GO" id="GO:0016757">
    <property type="term" value="F:glycosyltransferase activity"/>
    <property type="evidence" value="ECO:0007669"/>
    <property type="project" value="UniProtKB-KW"/>
</dbReference>
<keyword evidence="3 5" id="KW-0808">Transferase</keyword>
<keyword evidence="6" id="KW-1185">Reference proteome</keyword>
<comment type="similarity">
    <text evidence="1">Belongs to the glycosyltransferase 2 family.</text>
</comment>
<feature type="domain" description="Glycosyltransferase 2-like" evidence="4">
    <location>
        <begin position="4"/>
        <end position="167"/>
    </location>
</feature>
<dbReference type="RefSeq" id="WP_218283374.1">
    <property type="nucleotide sequence ID" value="NZ_CP078093.1"/>
</dbReference>
<dbReference type="Proteomes" id="UP000886818">
    <property type="component" value="Chromosome"/>
</dbReference>
<evidence type="ECO:0000256" key="1">
    <source>
        <dbReference type="ARBA" id="ARBA00006739"/>
    </source>
</evidence>
<name>A0ABX8RCE1_9CLOT</name>
<reference evidence="5" key="1">
    <citation type="submission" date="2021-07" db="EMBL/GenBank/DDBJ databases">
        <title>Complete genome sequence of Crassaminicella sp. 143-21, isolated from a deep-sea hydrothermal vent.</title>
        <authorList>
            <person name="Li X."/>
        </authorList>
    </citation>
    <scope>NUCLEOTIDE SEQUENCE</scope>
    <source>
        <strain evidence="5">143-21</strain>
    </source>
</reference>
<dbReference type="PANTHER" id="PTHR43685">
    <property type="entry name" value="GLYCOSYLTRANSFERASE"/>
    <property type="match status" value="1"/>
</dbReference>
<accession>A0ABX8RCE1</accession>
<evidence type="ECO:0000256" key="2">
    <source>
        <dbReference type="ARBA" id="ARBA00022676"/>
    </source>
</evidence>
<evidence type="ECO:0000313" key="5">
    <source>
        <dbReference type="EMBL" id="QXM06678.1"/>
    </source>
</evidence>
<dbReference type="PANTHER" id="PTHR43685:SF5">
    <property type="entry name" value="GLYCOSYLTRANSFERASE EPSE-RELATED"/>
    <property type="match status" value="1"/>
</dbReference>